<feature type="compositionally biased region" description="Acidic residues" evidence="1">
    <location>
        <begin position="748"/>
        <end position="757"/>
    </location>
</feature>
<keyword evidence="3" id="KW-1185">Reference proteome</keyword>
<gene>
    <name evidence="2" type="ORF">Pfra01_000618000</name>
</gene>
<sequence length="757" mass="85929">MIRYCQFMSAVSCGCHTRLTNISGSEWIGFESQLSVSKITEDLQRLVHSFNNKLQADINHQQREQQKSALLFAEVSRLGHRLEGLESELKGIADDTQRKFEAQDQHAQFLASVGSKQPQAASPNRTTEIQRQLRDMQDAMVQFRNEVDADRNARWKNDAAVDAKLEAQLDRINTKMAADKRDLARVLDEQRQLITGADLQRVTAHMREFSRVNDHLLALERWLHGEFNQVKRVFQALAGDVDERFQCVLVEIGNGLKMWHAAQTRQEETVGRRFHDLEEAVRAVALAVQHKIRTLEEVIPLEVQARQKNDDKLRRRVEGVVKALGHAIETSREEYLPLQSTLAHRIHQLELNQHTTSDEISMQHNAMRETIQAFMEDSDAMLVRLAAAVEQERIKGLLSVPTQPTAPESHLGEEVKAETVRIKEELKSLQTWVKAHTGECHEFNQNASTLSPLVVAVPQTHTSDEMKVEAHRVKAELESLRVWMEAHAQECRELLQAKPVMTSVVQRVKSTIPSNSADEWRENGKRVKEEVDALQEWTTMHAQECRQYFDFLSWSMDDIRRESAVVQCLDAVIDQIVETQTCGHFNTLAEGMNGALRRVGAPRLTAKFKAARSPFSRKSPWRSSPTRSLSQSGRSNLLLVAQESSMSTLNEDATDLDLSTTTYYASSDGETAFNGVQANHVPEKGEHHYDNLGEDEYSMDMDMTQEDAEVEKAVRQEENIGEKADESFSRASVGGYVRLHPRDSKTSDEEEPLSLEL</sequence>
<feature type="region of interest" description="Disordered" evidence="1">
    <location>
        <begin position="719"/>
        <end position="757"/>
    </location>
</feature>
<dbReference type="EMBL" id="BSXT01000517">
    <property type="protein sequence ID" value="GMF29147.1"/>
    <property type="molecule type" value="Genomic_DNA"/>
</dbReference>
<dbReference type="OrthoDB" id="77577at2759"/>
<dbReference type="Proteomes" id="UP001165121">
    <property type="component" value="Unassembled WGS sequence"/>
</dbReference>
<evidence type="ECO:0000313" key="2">
    <source>
        <dbReference type="EMBL" id="GMF29147.1"/>
    </source>
</evidence>
<comment type="caution">
    <text evidence="2">The sequence shown here is derived from an EMBL/GenBank/DDBJ whole genome shotgun (WGS) entry which is preliminary data.</text>
</comment>
<feature type="compositionally biased region" description="Basic and acidic residues" evidence="1">
    <location>
        <begin position="719"/>
        <end position="728"/>
    </location>
</feature>
<reference evidence="2" key="1">
    <citation type="submission" date="2023-04" db="EMBL/GenBank/DDBJ databases">
        <title>Phytophthora fragariaefolia NBRC 109709.</title>
        <authorList>
            <person name="Ichikawa N."/>
            <person name="Sato H."/>
            <person name="Tonouchi N."/>
        </authorList>
    </citation>
    <scope>NUCLEOTIDE SEQUENCE</scope>
    <source>
        <strain evidence="2">NBRC 109709</strain>
    </source>
</reference>
<feature type="region of interest" description="Disordered" evidence="1">
    <location>
        <begin position="615"/>
        <end position="635"/>
    </location>
</feature>
<evidence type="ECO:0000256" key="1">
    <source>
        <dbReference type="SAM" id="MobiDB-lite"/>
    </source>
</evidence>
<evidence type="ECO:0000313" key="3">
    <source>
        <dbReference type="Proteomes" id="UP001165121"/>
    </source>
</evidence>
<feature type="compositionally biased region" description="Polar residues" evidence="1">
    <location>
        <begin position="621"/>
        <end position="635"/>
    </location>
</feature>
<dbReference type="PROSITE" id="PS51257">
    <property type="entry name" value="PROKAR_LIPOPROTEIN"/>
    <property type="match status" value="1"/>
</dbReference>
<dbReference type="AlphaFoldDB" id="A0A9W6UC06"/>
<organism evidence="2 3">
    <name type="scientific">Phytophthora fragariaefolia</name>
    <dbReference type="NCBI Taxonomy" id="1490495"/>
    <lineage>
        <taxon>Eukaryota</taxon>
        <taxon>Sar</taxon>
        <taxon>Stramenopiles</taxon>
        <taxon>Oomycota</taxon>
        <taxon>Peronosporomycetes</taxon>
        <taxon>Peronosporales</taxon>
        <taxon>Peronosporaceae</taxon>
        <taxon>Phytophthora</taxon>
    </lineage>
</organism>
<name>A0A9W6UC06_9STRA</name>
<protein>
    <submittedName>
        <fullName evidence="2">Unnamed protein product</fullName>
    </submittedName>
</protein>
<accession>A0A9W6UC06</accession>
<proteinExistence type="predicted"/>